<feature type="region of interest" description="Disordered" evidence="1">
    <location>
        <begin position="18"/>
        <end position="158"/>
    </location>
</feature>
<reference evidence="2" key="1">
    <citation type="submission" date="2015-04" db="UniProtKB">
        <authorList>
            <consortium name="EnsemblPlants"/>
        </authorList>
    </citation>
    <scope>IDENTIFICATION</scope>
</reference>
<evidence type="ECO:0000313" key="3">
    <source>
        <dbReference type="Proteomes" id="UP000008021"/>
    </source>
</evidence>
<accession>A0A0E0EVA7</accession>
<reference evidence="2" key="2">
    <citation type="submission" date="2018-05" db="EMBL/GenBank/DDBJ databases">
        <title>OmerRS3 (Oryza meridionalis Reference Sequence Version 3).</title>
        <authorList>
            <person name="Zhang J."/>
            <person name="Kudrna D."/>
            <person name="Lee S."/>
            <person name="Talag J."/>
            <person name="Welchert J."/>
            <person name="Wing R.A."/>
        </authorList>
    </citation>
    <scope>NUCLEOTIDE SEQUENCE [LARGE SCALE GENOMIC DNA]</scope>
    <source>
        <strain evidence="2">cv. OR44</strain>
    </source>
</reference>
<dbReference type="EnsemblPlants" id="OMERI10G00600.1">
    <property type="protein sequence ID" value="OMERI10G00600.1"/>
    <property type="gene ID" value="OMERI10G00600"/>
</dbReference>
<proteinExistence type="predicted"/>
<dbReference type="PANTHER" id="PTHR33063:SF15">
    <property type="entry name" value="TRANSPOSASE, PTTA_EN_SPM, PLANT"/>
    <property type="match status" value="1"/>
</dbReference>
<feature type="region of interest" description="Disordered" evidence="1">
    <location>
        <begin position="393"/>
        <end position="421"/>
    </location>
</feature>
<dbReference type="AlphaFoldDB" id="A0A0E0EVA7"/>
<name>A0A0E0EVA7_9ORYZ</name>
<keyword evidence="3" id="KW-1185">Reference proteome</keyword>
<dbReference type="Gramene" id="OMERI10G00600.1">
    <property type="protein sequence ID" value="OMERI10G00600.1"/>
    <property type="gene ID" value="OMERI10G00600"/>
</dbReference>
<protein>
    <submittedName>
        <fullName evidence="2">Uncharacterized protein</fullName>
    </submittedName>
</protein>
<organism evidence="2">
    <name type="scientific">Oryza meridionalis</name>
    <dbReference type="NCBI Taxonomy" id="40149"/>
    <lineage>
        <taxon>Eukaryota</taxon>
        <taxon>Viridiplantae</taxon>
        <taxon>Streptophyta</taxon>
        <taxon>Embryophyta</taxon>
        <taxon>Tracheophyta</taxon>
        <taxon>Spermatophyta</taxon>
        <taxon>Magnoliopsida</taxon>
        <taxon>Liliopsida</taxon>
        <taxon>Poales</taxon>
        <taxon>Poaceae</taxon>
        <taxon>BOP clade</taxon>
        <taxon>Oryzoideae</taxon>
        <taxon>Oryzeae</taxon>
        <taxon>Oryzinae</taxon>
        <taxon>Oryza</taxon>
    </lineage>
</organism>
<evidence type="ECO:0000313" key="2">
    <source>
        <dbReference type="EnsemblPlants" id="OMERI10G00600.1"/>
    </source>
</evidence>
<dbReference type="Proteomes" id="UP000008021">
    <property type="component" value="Chromosome 10"/>
</dbReference>
<evidence type="ECO:0000256" key="1">
    <source>
        <dbReference type="SAM" id="MobiDB-lite"/>
    </source>
</evidence>
<feature type="compositionally biased region" description="Basic residues" evidence="1">
    <location>
        <begin position="25"/>
        <end position="34"/>
    </location>
</feature>
<sequence>MEELGINVVASTIRNVLSNCTSSGKAKKSVNKSSRRGEDSNYSPEDEEGVEGGGTYLDEEVLSITYPTSKQPRTKKPAIKKKLATKHTMPPGSTRSSSKASAPSDQPTGVETRSSKRQLSTEQVEDKQEQLLQGSENIDAPTARARRNPRPPTKGVMLDRMTGAMGRRLPIVVCEGMKRPEKPVQAAKLASEAGVIIRAEVPIFTHWKEYKDNGSHFNNFLGKLAGRLAVNKDDKATQNACTNVFQSGIRQNRYKLKHAYFNNVPANEIRITSPVHYMTDVQWTQLVAKWSDAKNKAISEKNKLNRARVRHHQAMGSCYYISHLYTYDNMENMMAEPVGDDDTPISSTEVVSMVLSLTSANNTFLKNASLETKAKKQGSAVLQEELHTLKKKSEETEKALAQTKDEMAKTQKELEEFKKKQ</sequence>
<dbReference type="HOGENOM" id="CLU_026612_0_0_1"/>
<dbReference type="PANTHER" id="PTHR33063">
    <property type="entry name" value="OS02G0583500 PROTEIN"/>
    <property type="match status" value="1"/>
</dbReference>
<feature type="compositionally biased region" description="Low complexity" evidence="1">
    <location>
        <begin position="90"/>
        <end position="107"/>
    </location>
</feature>
<feature type="compositionally biased region" description="Basic residues" evidence="1">
    <location>
        <begin position="72"/>
        <end position="85"/>
    </location>
</feature>
<feature type="compositionally biased region" description="Polar residues" evidence="1">
    <location>
        <begin position="109"/>
        <end position="122"/>
    </location>
</feature>